<sequence>MSAPWKAACASVQGRAHQKSGIPCQDKCLYKRQGRLTVLCAADGAGSAPLSHEGAQTAVESAADLVLQHFKDITADPKQGAQLVLTEVKKALQARSAELHCALSSLACTLLIAAADGRHFLLWQLGDGICALLRRGVLELALHPYNGEFVNETVFTTSENAAMLLQWRCGQCDGVQGMVLLTDGAAHSLYQKASGRFAPALLKALRLLMLYPCAQVSSVLAQALLPQVAAKTADDCSAALMCTLSPQLIKFQDLSPAELSVLLSGDGDGPGEEHLPAREFKRQLKILQLLDRPRSAVELSALLGLKESAVQARLLRLMERGLVTNAEGGLQRTF</sequence>
<evidence type="ECO:0000259" key="1">
    <source>
        <dbReference type="Pfam" id="PF13672"/>
    </source>
</evidence>
<dbReference type="InterPro" id="IPR011991">
    <property type="entry name" value="ArsR-like_HTH"/>
</dbReference>
<dbReference type="GO" id="GO:0006355">
    <property type="term" value="P:regulation of DNA-templated transcription"/>
    <property type="evidence" value="ECO:0007669"/>
    <property type="project" value="UniProtKB-ARBA"/>
</dbReference>
<dbReference type="InterPro" id="IPR036457">
    <property type="entry name" value="PPM-type-like_dom_sf"/>
</dbReference>
<dbReference type="Pfam" id="PF13672">
    <property type="entry name" value="PP2C_2"/>
    <property type="match status" value="1"/>
</dbReference>
<dbReference type="CDD" id="cd00090">
    <property type="entry name" value="HTH_ARSR"/>
    <property type="match status" value="1"/>
</dbReference>
<name>A0A9D9DDH8_9GAMM</name>
<dbReference type="InterPro" id="IPR001932">
    <property type="entry name" value="PPM-type_phosphatase-like_dom"/>
</dbReference>
<dbReference type="EMBL" id="JADINH010000185">
    <property type="protein sequence ID" value="MBO8416579.1"/>
    <property type="molecule type" value="Genomic_DNA"/>
</dbReference>
<feature type="domain" description="PPM-type phosphatase" evidence="1">
    <location>
        <begin position="14"/>
        <end position="203"/>
    </location>
</feature>
<protein>
    <submittedName>
        <fullName evidence="2">Protein phosphatase 2C domain-containing protein</fullName>
    </submittedName>
</protein>
<dbReference type="AlphaFoldDB" id="A0A9D9DDH8"/>
<evidence type="ECO:0000313" key="3">
    <source>
        <dbReference type="Proteomes" id="UP000823631"/>
    </source>
</evidence>
<dbReference type="InterPro" id="IPR036390">
    <property type="entry name" value="WH_DNA-bd_sf"/>
</dbReference>
<organism evidence="2 3">
    <name type="scientific">Candidatus Avisuccinivibrio stercorigallinarum</name>
    <dbReference type="NCBI Taxonomy" id="2840704"/>
    <lineage>
        <taxon>Bacteria</taxon>
        <taxon>Pseudomonadati</taxon>
        <taxon>Pseudomonadota</taxon>
        <taxon>Gammaproteobacteria</taxon>
        <taxon>Aeromonadales</taxon>
        <taxon>Succinivibrionaceae</taxon>
        <taxon>Succinivibrionaceae incertae sedis</taxon>
        <taxon>Candidatus Avisuccinivibrio</taxon>
    </lineage>
</organism>
<proteinExistence type="predicted"/>
<reference evidence="2" key="2">
    <citation type="journal article" date="2021" name="PeerJ">
        <title>Extensive microbial diversity within the chicken gut microbiome revealed by metagenomics and culture.</title>
        <authorList>
            <person name="Gilroy R."/>
            <person name="Ravi A."/>
            <person name="Getino M."/>
            <person name="Pursley I."/>
            <person name="Horton D.L."/>
            <person name="Alikhan N.F."/>
            <person name="Baker D."/>
            <person name="Gharbi K."/>
            <person name="Hall N."/>
            <person name="Watson M."/>
            <person name="Adriaenssens E.M."/>
            <person name="Foster-Nyarko E."/>
            <person name="Jarju S."/>
            <person name="Secka A."/>
            <person name="Antonio M."/>
            <person name="Oren A."/>
            <person name="Chaudhuri R.R."/>
            <person name="La Ragione R."/>
            <person name="Hildebrand F."/>
            <person name="Pallen M.J."/>
        </authorList>
    </citation>
    <scope>NUCLEOTIDE SEQUENCE</scope>
    <source>
        <strain evidence="2">17213</strain>
    </source>
</reference>
<accession>A0A9D9DDH8</accession>
<evidence type="ECO:0000313" key="2">
    <source>
        <dbReference type="EMBL" id="MBO8416579.1"/>
    </source>
</evidence>
<comment type="caution">
    <text evidence="2">The sequence shown here is derived from an EMBL/GenBank/DDBJ whole genome shotgun (WGS) entry which is preliminary data.</text>
</comment>
<dbReference type="Gene3D" id="3.60.40.10">
    <property type="entry name" value="PPM-type phosphatase domain"/>
    <property type="match status" value="1"/>
</dbReference>
<reference evidence="2" key="1">
    <citation type="submission" date="2020-10" db="EMBL/GenBank/DDBJ databases">
        <authorList>
            <person name="Gilroy R."/>
        </authorList>
    </citation>
    <scope>NUCLEOTIDE SEQUENCE</scope>
    <source>
        <strain evidence="2">17213</strain>
    </source>
</reference>
<dbReference type="Proteomes" id="UP000823631">
    <property type="component" value="Unassembled WGS sequence"/>
</dbReference>
<gene>
    <name evidence="2" type="ORF">IAB19_09380</name>
</gene>
<dbReference type="SUPFAM" id="SSF46785">
    <property type="entry name" value="Winged helix' DNA-binding domain"/>
    <property type="match status" value="1"/>
</dbReference>
<dbReference type="SUPFAM" id="SSF81606">
    <property type="entry name" value="PP2C-like"/>
    <property type="match status" value="1"/>
</dbReference>